<dbReference type="Gene3D" id="3.90.1030.10">
    <property type="entry name" value="Ribosomal protein L17"/>
    <property type="match status" value="1"/>
</dbReference>
<dbReference type="InterPro" id="IPR000456">
    <property type="entry name" value="Ribosomal_bL17"/>
</dbReference>
<name>A0AAV5A9B3_9AGAM</name>
<dbReference type="SUPFAM" id="SSF64263">
    <property type="entry name" value="Prokaryotic ribosomal protein L17"/>
    <property type="match status" value="1"/>
</dbReference>
<evidence type="ECO:0000256" key="1">
    <source>
        <dbReference type="ARBA" id="ARBA00008777"/>
    </source>
</evidence>
<evidence type="ECO:0008006" key="7">
    <source>
        <dbReference type="Google" id="ProtNLM"/>
    </source>
</evidence>
<dbReference type="PANTHER" id="PTHR14413">
    <property type="entry name" value="RIBOSOMAL PROTEIN L17"/>
    <property type="match status" value="1"/>
</dbReference>
<dbReference type="NCBIfam" id="TIGR00059">
    <property type="entry name" value="L17"/>
    <property type="match status" value="1"/>
</dbReference>
<reference evidence="5" key="1">
    <citation type="submission" date="2021-10" db="EMBL/GenBank/DDBJ databases">
        <title>De novo Genome Assembly of Clathrus columnatus (Basidiomycota, Fungi) Using Illumina and Nanopore Sequence Data.</title>
        <authorList>
            <person name="Ogiso-Tanaka E."/>
            <person name="Itagaki H."/>
            <person name="Hosoya T."/>
            <person name="Hosaka K."/>
        </authorList>
    </citation>
    <scope>NUCLEOTIDE SEQUENCE</scope>
    <source>
        <strain evidence="5">MO-923</strain>
    </source>
</reference>
<dbReference type="InterPro" id="IPR036373">
    <property type="entry name" value="Ribosomal_bL17_sf"/>
</dbReference>
<proteinExistence type="inferred from homology"/>
<dbReference type="InterPro" id="IPR047859">
    <property type="entry name" value="Ribosomal_bL17_CS"/>
</dbReference>
<evidence type="ECO:0000256" key="4">
    <source>
        <dbReference type="RuleBase" id="RU000660"/>
    </source>
</evidence>
<evidence type="ECO:0000313" key="6">
    <source>
        <dbReference type="Proteomes" id="UP001050691"/>
    </source>
</evidence>
<dbReference type="AlphaFoldDB" id="A0AAV5A9B3"/>
<gene>
    <name evidence="5" type="ORF">Clacol_003834</name>
</gene>
<accession>A0AAV5A9B3</accession>
<protein>
    <recommendedName>
        <fullName evidence="7">39S ribosomal protein L17, mitochondrial</fullName>
    </recommendedName>
</protein>
<keyword evidence="3 4" id="KW-0687">Ribonucleoprotein</keyword>
<evidence type="ECO:0000256" key="3">
    <source>
        <dbReference type="ARBA" id="ARBA00023274"/>
    </source>
</evidence>
<evidence type="ECO:0000256" key="2">
    <source>
        <dbReference type="ARBA" id="ARBA00022980"/>
    </source>
</evidence>
<dbReference type="PROSITE" id="PS01167">
    <property type="entry name" value="RIBOSOMAL_L17"/>
    <property type="match status" value="1"/>
</dbReference>
<keyword evidence="6" id="KW-1185">Reference proteome</keyword>
<dbReference type="EMBL" id="BPWL01000004">
    <property type="protein sequence ID" value="GJJ09611.1"/>
    <property type="molecule type" value="Genomic_DNA"/>
</dbReference>
<dbReference type="GO" id="GO:0003735">
    <property type="term" value="F:structural constituent of ribosome"/>
    <property type="evidence" value="ECO:0007669"/>
    <property type="project" value="InterPro"/>
</dbReference>
<dbReference type="HAMAP" id="MF_01368">
    <property type="entry name" value="Ribosomal_bL17"/>
    <property type="match status" value="1"/>
</dbReference>
<dbReference type="Proteomes" id="UP001050691">
    <property type="component" value="Unassembled WGS sequence"/>
</dbReference>
<dbReference type="GO" id="GO:0006412">
    <property type="term" value="P:translation"/>
    <property type="evidence" value="ECO:0007669"/>
    <property type="project" value="InterPro"/>
</dbReference>
<dbReference type="GO" id="GO:0005762">
    <property type="term" value="C:mitochondrial large ribosomal subunit"/>
    <property type="evidence" value="ECO:0007669"/>
    <property type="project" value="TreeGrafter"/>
</dbReference>
<comment type="similarity">
    <text evidence="1 4">Belongs to the bacterial ribosomal protein bL17 family.</text>
</comment>
<evidence type="ECO:0000313" key="5">
    <source>
        <dbReference type="EMBL" id="GJJ09611.1"/>
    </source>
</evidence>
<organism evidence="5 6">
    <name type="scientific">Clathrus columnatus</name>
    <dbReference type="NCBI Taxonomy" id="1419009"/>
    <lineage>
        <taxon>Eukaryota</taxon>
        <taxon>Fungi</taxon>
        <taxon>Dikarya</taxon>
        <taxon>Basidiomycota</taxon>
        <taxon>Agaricomycotina</taxon>
        <taxon>Agaricomycetes</taxon>
        <taxon>Phallomycetidae</taxon>
        <taxon>Phallales</taxon>
        <taxon>Clathraceae</taxon>
        <taxon>Clathrus</taxon>
    </lineage>
</organism>
<dbReference type="PANTHER" id="PTHR14413:SF16">
    <property type="entry name" value="LARGE RIBOSOMAL SUBUNIT PROTEIN BL17M"/>
    <property type="match status" value="1"/>
</dbReference>
<sequence length="272" mass="30657">MKHGVAFRKLSKKTSHRILMLRNLVTSLIEHEQIKTTLPKAREAARLAEKIITLGKNNDETSYRRAMGFILKPEILPKLFTSLRERYLGRPGGYTRIHKFGNRQGDNAPQAILELVDNPRDLRLEMTAKAVGWDILAKKLRNGNGEVNSVNIEEIAKAVHSASENQNEISRPLLRDLTARNLSKILKFRDEKGIQEVTEKASRHMHEPLIVKQARLLAQPEAYGGLRHTESVEIEEKMKTVPKGYIVHAGQKLTGSPGEAKTVKLIILGKTD</sequence>
<keyword evidence="2 4" id="KW-0689">Ribosomal protein</keyword>
<comment type="caution">
    <text evidence="5">The sequence shown here is derived from an EMBL/GenBank/DDBJ whole genome shotgun (WGS) entry which is preliminary data.</text>
</comment>
<dbReference type="Pfam" id="PF01196">
    <property type="entry name" value="Ribosomal_L17"/>
    <property type="match status" value="1"/>
</dbReference>